<gene>
    <name evidence="1" type="ORF">Dasosvirus12_6</name>
</gene>
<protein>
    <recommendedName>
        <fullName evidence="2">Ankyrin repeat protein</fullName>
    </recommendedName>
</protein>
<sequence length="333" mass="39757">MDQIMSMNHFEKLEGKALLKELLYMGIVDAFDYSQKNIDHITLICHTATYSDSDAYKNNYKRIEEHSEELPEMEKIYLRIALCICDLKIVKLFRYKYKYIWKTSHSDLFIDVFHHNTNLEVIKYIIDEFPKYYTWFRYRKQTYLMKACLKNTLENIKYLIKLHPLDLCIVQIVKLFEMACCHNKLDVVKYLHEECKQKLSHAFPDINCLVIAFLKNDNYDVIKYLIDVCHINIKNMIESLPYVCDMQLMTEKLCYLIPMFCENYAVTTDLIDAGLENPEIFHLSIICENIKNMNPLMIKKSIRTHLKINDPFQQKYQTFVQYVDLLHCTIPLI</sequence>
<name>A0A3G4ZTG5_9VIRU</name>
<dbReference type="EMBL" id="MK072053">
    <property type="protein sequence ID" value="AYV77614.1"/>
    <property type="molecule type" value="Genomic_DNA"/>
</dbReference>
<dbReference type="Gene3D" id="1.25.40.20">
    <property type="entry name" value="Ankyrin repeat-containing domain"/>
    <property type="match status" value="1"/>
</dbReference>
<organism evidence="1">
    <name type="scientific">Dasosvirus sp</name>
    <dbReference type="NCBI Taxonomy" id="2487764"/>
    <lineage>
        <taxon>Viruses</taxon>
        <taxon>Varidnaviria</taxon>
        <taxon>Bamfordvirae</taxon>
        <taxon>Nucleocytoviricota</taxon>
        <taxon>Megaviricetes</taxon>
        <taxon>Imitervirales</taxon>
        <taxon>Mimiviridae</taxon>
        <taxon>Klosneuvirinae</taxon>
    </lineage>
</organism>
<dbReference type="InterPro" id="IPR036770">
    <property type="entry name" value="Ankyrin_rpt-contain_sf"/>
</dbReference>
<dbReference type="SUPFAM" id="SSF48403">
    <property type="entry name" value="Ankyrin repeat"/>
    <property type="match status" value="1"/>
</dbReference>
<evidence type="ECO:0008006" key="2">
    <source>
        <dbReference type="Google" id="ProtNLM"/>
    </source>
</evidence>
<evidence type="ECO:0000313" key="1">
    <source>
        <dbReference type="EMBL" id="AYV77614.1"/>
    </source>
</evidence>
<proteinExistence type="predicted"/>
<accession>A0A3G4ZTG5</accession>
<reference evidence="1" key="1">
    <citation type="submission" date="2018-10" db="EMBL/GenBank/DDBJ databases">
        <title>Hidden diversity of soil giant viruses.</title>
        <authorList>
            <person name="Schulz F."/>
            <person name="Alteio L."/>
            <person name="Goudeau D."/>
            <person name="Ryan E.M."/>
            <person name="Malmstrom R.R."/>
            <person name="Blanchard J."/>
            <person name="Woyke T."/>
        </authorList>
    </citation>
    <scope>NUCLEOTIDE SEQUENCE</scope>
    <source>
        <strain evidence="1">DSV1</strain>
    </source>
</reference>